<reference evidence="1" key="1">
    <citation type="submission" date="2015-12" db="EMBL/GenBank/DDBJ databases">
        <title>Gene expression during late stages of embryo sac development: a critical building block for successful pollen-pistil interactions.</title>
        <authorList>
            <person name="Liu Y."/>
            <person name="Joly V."/>
            <person name="Sabar M."/>
            <person name="Matton D.P."/>
        </authorList>
    </citation>
    <scope>NUCLEOTIDE SEQUENCE</scope>
</reference>
<evidence type="ECO:0000313" key="1">
    <source>
        <dbReference type="EMBL" id="JAP19395.1"/>
    </source>
</evidence>
<dbReference type="EMBL" id="GEDG01020103">
    <property type="protein sequence ID" value="JAP19395.1"/>
    <property type="molecule type" value="Transcribed_RNA"/>
</dbReference>
<proteinExistence type="predicted"/>
<sequence length="61" mass="7101">MSLTIEKTSTNTSLIRERRESTQHFERSLAFRFFHSLSVLFSRVSCNVKSLFYESEKGPAL</sequence>
<protein>
    <submittedName>
        <fullName evidence="1">Putative ovule protein</fullName>
    </submittedName>
</protein>
<accession>A0A0V0HGW8</accession>
<organism evidence="1">
    <name type="scientific">Solanum chacoense</name>
    <name type="common">Chaco potato</name>
    <dbReference type="NCBI Taxonomy" id="4108"/>
    <lineage>
        <taxon>Eukaryota</taxon>
        <taxon>Viridiplantae</taxon>
        <taxon>Streptophyta</taxon>
        <taxon>Embryophyta</taxon>
        <taxon>Tracheophyta</taxon>
        <taxon>Spermatophyta</taxon>
        <taxon>Magnoliopsida</taxon>
        <taxon>eudicotyledons</taxon>
        <taxon>Gunneridae</taxon>
        <taxon>Pentapetalae</taxon>
        <taxon>asterids</taxon>
        <taxon>lamiids</taxon>
        <taxon>Solanales</taxon>
        <taxon>Solanaceae</taxon>
        <taxon>Solanoideae</taxon>
        <taxon>Solaneae</taxon>
        <taxon>Solanum</taxon>
    </lineage>
</organism>
<dbReference type="AlphaFoldDB" id="A0A0V0HGW8"/>
<name>A0A0V0HGW8_SOLCH</name>